<dbReference type="PANTHER" id="PTHR31170:SF25">
    <property type="entry name" value="BNAA09G04570D PROTEIN"/>
    <property type="match status" value="1"/>
</dbReference>
<keyword evidence="1" id="KW-0472">Membrane</keyword>
<evidence type="ECO:0000256" key="1">
    <source>
        <dbReference type="SAM" id="Phobius"/>
    </source>
</evidence>
<dbReference type="Proteomes" id="UP000826271">
    <property type="component" value="Unassembled WGS sequence"/>
</dbReference>
<dbReference type="PANTHER" id="PTHR31170">
    <property type="entry name" value="BNAC04G53230D PROTEIN"/>
    <property type="match status" value="1"/>
</dbReference>
<protein>
    <submittedName>
        <fullName evidence="2">Uncharacterized protein</fullName>
    </submittedName>
</protein>
<dbReference type="Pfam" id="PF03140">
    <property type="entry name" value="DUF247"/>
    <property type="match status" value="1"/>
</dbReference>
<evidence type="ECO:0000313" key="3">
    <source>
        <dbReference type="Proteomes" id="UP000826271"/>
    </source>
</evidence>
<keyword evidence="1" id="KW-1133">Transmembrane helix</keyword>
<evidence type="ECO:0000313" key="2">
    <source>
        <dbReference type="EMBL" id="KAG8363655.1"/>
    </source>
</evidence>
<name>A0AAV6W9K4_9LAMI</name>
<dbReference type="AlphaFoldDB" id="A0AAV6W9K4"/>
<proteinExistence type="predicted"/>
<dbReference type="InterPro" id="IPR004158">
    <property type="entry name" value="DUF247_pln"/>
</dbReference>
<organism evidence="2 3">
    <name type="scientific">Buddleja alternifolia</name>
    <dbReference type="NCBI Taxonomy" id="168488"/>
    <lineage>
        <taxon>Eukaryota</taxon>
        <taxon>Viridiplantae</taxon>
        <taxon>Streptophyta</taxon>
        <taxon>Embryophyta</taxon>
        <taxon>Tracheophyta</taxon>
        <taxon>Spermatophyta</taxon>
        <taxon>Magnoliopsida</taxon>
        <taxon>eudicotyledons</taxon>
        <taxon>Gunneridae</taxon>
        <taxon>Pentapetalae</taxon>
        <taxon>asterids</taxon>
        <taxon>lamiids</taxon>
        <taxon>Lamiales</taxon>
        <taxon>Scrophulariaceae</taxon>
        <taxon>Buddlejeae</taxon>
        <taxon>Buddleja</taxon>
    </lineage>
</organism>
<reference evidence="2" key="1">
    <citation type="submission" date="2019-10" db="EMBL/GenBank/DDBJ databases">
        <authorList>
            <person name="Zhang R."/>
            <person name="Pan Y."/>
            <person name="Wang J."/>
            <person name="Ma R."/>
            <person name="Yu S."/>
        </authorList>
    </citation>
    <scope>NUCLEOTIDE SEQUENCE</scope>
    <source>
        <strain evidence="2">LA-IB0</strain>
        <tissue evidence="2">Leaf</tissue>
    </source>
</reference>
<dbReference type="EMBL" id="WHWC01000019">
    <property type="protein sequence ID" value="KAG8363655.1"/>
    <property type="molecule type" value="Genomic_DNA"/>
</dbReference>
<keyword evidence="3" id="KW-1185">Reference proteome</keyword>
<sequence>MSHPAIQRVPFLLLKDECNREAYVPKVVSIGPYHHGKPELRLVESFKPTALNLFVSGGREEISFYHEKIFEVIGEVRKCYDEESTKAYTDHDLADMMLLDACLILNHITIQVGIHEVDPLVPLNRERIFDFILLENQHLGRLIRTFLVRDLLLLENQIPFRIVKLLIQLRYENNEGEHLLNRYGGWWAVVAADEECFGGGRRGGWYMNLAIFGNYRQKRGGASTLMGKEEGPLHLLDALRCFVISDCIEPVKTRGVVTGPSTNLEPGTDPAPSQTSCTSTVLSSMHKIRAYMRLTVKEANEVDYIEKYFHSFRSVTDLKAKGIHFRPSPTESLMDVKFTSNFLYAQLQLPFWCVSIYSKVFFLNIIVFEFSPNNVSCGEVTAYVHFMKSLIERPEDVKELREKRILINMLGSDEEVLNVYKDIDTYGGFNQRIFHDVKEKIQSHYNSKRKTWIAELIHTYFRSPWTVLTFLAAFTLLCLSSLQTYFTVYPKSDK</sequence>
<gene>
    <name evidence="2" type="ORF">BUALT_Bualt19G0045100</name>
</gene>
<comment type="caution">
    <text evidence="2">The sequence shown here is derived from an EMBL/GenBank/DDBJ whole genome shotgun (WGS) entry which is preliminary data.</text>
</comment>
<feature type="transmembrane region" description="Helical" evidence="1">
    <location>
        <begin position="465"/>
        <end position="488"/>
    </location>
</feature>
<accession>A0AAV6W9K4</accession>
<keyword evidence="1" id="KW-0812">Transmembrane</keyword>